<feature type="compositionally biased region" description="Basic and acidic residues" evidence="1">
    <location>
        <begin position="31"/>
        <end position="41"/>
    </location>
</feature>
<reference evidence="3 4" key="1">
    <citation type="submission" date="2020-02" db="EMBL/GenBank/DDBJ databases">
        <title>Genomic and physiological characterization of two novel Nitrospinaceae genera.</title>
        <authorList>
            <person name="Mueller A.J."/>
            <person name="Jung M.-Y."/>
            <person name="Strachan C.R."/>
            <person name="Herbold C.W."/>
            <person name="Kirkegaard R.H."/>
            <person name="Daims H."/>
        </authorList>
    </citation>
    <scope>NUCLEOTIDE SEQUENCE [LARGE SCALE GENOMIC DNA]</scope>
    <source>
        <strain evidence="3">EB</strain>
    </source>
</reference>
<dbReference type="InterPro" id="IPR011460">
    <property type="entry name" value="Lcl_C"/>
</dbReference>
<dbReference type="KEGG" id="nli:G3M70_03150"/>
<accession>A0A7T0BU14</accession>
<proteinExistence type="predicted"/>
<evidence type="ECO:0000313" key="4">
    <source>
        <dbReference type="Proteomes" id="UP000594688"/>
    </source>
</evidence>
<feature type="domain" description="Lcl C-terminal" evidence="2">
    <location>
        <begin position="50"/>
        <end position="168"/>
    </location>
</feature>
<dbReference type="EMBL" id="CP048685">
    <property type="protein sequence ID" value="QPJ60940.1"/>
    <property type="molecule type" value="Genomic_DNA"/>
</dbReference>
<organism evidence="3 4">
    <name type="scientific">Candidatus Nitronauta litoralis</name>
    <dbReference type="NCBI Taxonomy" id="2705533"/>
    <lineage>
        <taxon>Bacteria</taxon>
        <taxon>Pseudomonadati</taxon>
        <taxon>Nitrospinota/Tectimicrobiota group</taxon>
        <taxon>Nitrospinota</taxon>
        <taxon>Nitrospinia</taxon>
        <taxon>Nitrospinales</taxon>
        <taxon>Nitrospinaceae</taxon>
        <taxon>Candidatus Nitronauta</taxon>
    </lineage>
</organism>
<name>A0A7T0BU14_9BACT</name>
<dbReference type="Proteomes" id="UP000594688">
    <property type="component" value="Chromosome"/>
</dbReference>
<protein>
    <submittedName>
        <fullName evidence="3">DUF1566 domain-containing protein</fullName>
    </submittedName>
</protein>
<gene>
    <name evidence="3" type="ORF">G3M70_03150</name>
</gene>
<evidence type="ECO:0000259" key="2">
    <source>
        <dbReference type="Pfam" id="PF07603"/>
    </source>
</evidence>
<dbReference type="AlphaFoldDB" id="A0A7T0BU14"/>
<dbReference type="Pfam" id="PF07603">
    <property type="entry name" value="Lcl_C"/>
    <property type="match status" value="1"/>
</dbReference>
<evidence type="ECO:0000256" key="1">
    <source>
        <dbReference type="SAM" id="MobiDB-lite"/>
    </source>
</evidence>
<feature type="region of interest" description="Disordered" evidence="1">
    <location>
        <begin position="1"/>
        <end position="41"/>
    </location>
</feature>
<sequence>MGVAADLDPGSPEETPKDQQSLQVTKTAEGGIEKVEDEGPKRFVEKGPHVLQDTETRIFWMKKDSWLDKGKYFNWHESKDYAIAKNVRKIGGFDDWRLPTPEEAATLYNEEFENKGKGDIKIFLDKTFPEGTFKMQWLMADTSTKRPRFDYTNGKVMQADEYAFGAVRLCRREPVKKDDRRIKPVRR</sequence>
<evidence type="ECO:0000313" key="3">
    <source>
        <dbReference type="EMBL" id="QPJ60940.1"/>
    </source>
</evidence>